<reference evidence="2 3" key="1">
    <citation type="submission" date="2009-06" db="EMBL/GenBank/DDBJ databases">
        <title>The draft genome of Clostridium carboxidivorans P7.</title>
        <authorList>
            <consortium name="US DOE Joint Genome Institute (JGI-PGF)"/>
            <person name="Lucas S."/>
            <person name="Copeland A."/>
            <person name="Lapidus A."/>
            <person name="Glavina del Rio T."/>
            <person name="Tice H."/>
            <person name="Bruce D."/>
            <person name="Goodwin L."/>
            <person name="Pitluck S."/>
            <person name="Larimer F."/>
            <person name="Land M.L."/>
            <person name="Hauser L."/>
            <person name="Hemme C.L."/>
        </authorList>
    </citation>
    <scope>NUCLEOTIDE SEQUENCE [LARGE SCALE GENOMIC DNA]</scope>
    <source>
        <strain evidence="2 3">P7</strain>
    </source>
</reference>
<keyword evidence="3" id="KW-1185">Reference proteome</keyword>
<dbReference type="Proteomes" id="UP000004198">
    <property type="component" value="Unassembled WGS sequence"/>
</dbReference>
<sequence length="167" mass="19270">MINLYKITNIFIHKLKDVIVIKKSCIRYLIMLIAFMLILTSCGISKTSSSNKKIDIYNTVKEAFLTDKGYSDELSKHMSEDVFKRTNIYNAYPVNNPEYKKPFKVDFSLKEDSQSVKKDIIYVKMTYSVSIKDSQNKAVGGSWNVPITFTVKKTETGWYIIDKHEPA</sequence>
<keyword evidence="1" id="KW-1133">Transmembrane helix</keyword>
<organism evidence="2 3">
    <name type="scientific">Clostridium carboxidivorans P7</name>
    <dbReference type="NCBI Taxonomy" id="536227"/>
    <lineage>
        <taxon>Bacteria</taxon>
        <taxon>Bacillati</taxon>
        <taxon>Bacillota</taxon>
        <taxon>Clostridia</taxon>
        <taxon>Eubacteriales</taxon>
        <taxon>Clostridiaceae</taxon>
        <taxon>Clostridium</taxon>
    </lineage>
</organism>
<feature type="transmembrane region" description="Helical" evidence="1">
    <location>
        <begin position="26"/>
        <end position="44"/>
    </location>
</feature>
<evidence type="ECO:0000313" key="2">
    <source>
        <dbReference type="EMBL" id="EET86866.1"/>
    </source>
</evidence>
<evidence type="ECO:0000256" key="1">
    <source>
        <dbReference type="SAM" id="Phobius"/>
    </source>
</evidence>
<dbReference type="OrthoDB" id="1912336at2"/>
<comment type="caution">
    <text evidence="2">The sequence shown here is derived from an EMBL/GenBank/DDBJ whole genome shotgun (WGS) entry which is preliminary data.</text>
</comment>
<gene>
    <name evidence="2" type="ORF">CcarbDRAFT_2665</name>
</gene>
<dbReference type="EMBL" id="ACVI01000042">
    <property type="protein sequence ID" value="EET86866.1"/>
    <property type="molecule type" value="Genomic_DNA"/>
</dbReference>
<proteinExistence type="predicted"/>
<keyword evidence="1" id="KW-0472">Membrane</keyword>
<evidence type="ECO:0000313" key="3">
    <source>
        <dbReference type="Proteomes" id="UP000004198"/>
    </source>
</evidence>
<protein>
    <submittedName>
        <fullName evidence="2">Uncharacterized protein</fullName>
    </submittedName>
</protein>
<dbReference type="eggNOG" id="ENOG5030GTP">
    <property type="taxonomic scope" value="Bacteria"/>
</dbReference>
<name>C6PV48_9CLOT</name>
<keyword evidence="1" id="KW-0812">Transmembrane</keyword>
<dbReference type="AlphaFoldDB" id="C6PV48"/>
<accession>C6PV48</accession>